<dbReference type="EMBL" id="CAJNOK010005296">
    <property type="protein sequence ID" value="CAF0967630.1"/>
    <property type="molecule type" value="Genomic_DNA"/>
</dbReference>
<dbReference type="Proteomes" id="UP000677228">
    <property type="component" value="Unassembled WGS sequence"/>
</dbReference>
<dbReference type="Proteomes" id="UP000682733">
    <property type="component" value="Unassembled WGS sequence"/>
</dbReference>
<protein>
    <recommendedName>
        <fullName evidence="5">RING-type domain-containing protein</fullName>
    </recommendedName>
</protein>
<keyword evidence="3" id="KW-0862">Zinc</keyword>
<dbReference type="AlphaFoldDB" id="A0A815Y2X9"/>
<dbReference type="PANTHER" id="PTHR22763">
    <property type="entry name" value="RING ZINC FINGER PROTEIN"/>
    <property type="match status" value="1"/>
</dbReference>
<evidence type="ECO:0000313" key="9">
    <source>
        <dbReference type="EMBL" id="CAF4426631.1"/>
    </source>
</evidence>
<comment type="caution">
    <text evidence="7">The sequence shown here is derived from an EMBL/GenBank/DDBJ whole genome shotgun (WGS) entry which is preliminary data.</text>
</comment>
<name>A0A815Y2X9_9BILA</name>
<evidence type="ECO:0000259" key="5">
    <source>
        <dbReference type="PROSITE" id="PS50089"/>
    </source>
</evidence>
<evidence type="ECO:0000313" key="8">
    <source>
        <dbReference type="EMBL" id="CAF3739297.1"/>
    </source>
</evidence>
<dbReference type="GO" id="GO:0012505">
    <property type="term" value="C:endomembrane system"/>
    <property type="evidence" value="ECO:0007669"/>
    <property type="project" value="TreeGrafter"/>
</dbReference>
<dbReference type="OrthoDB" id="8062037at2759"/>
<dbReference type="InterPro" id="IPR001841">
    <property type="entry name" value="Znf_RING"/>
</dbReference>
<dbReference type="InterPro" id="IPR050731">
    <property type="entry name" value="HRD1_E3_ubiq-ligases"/>
</dbReference>
<keyword evidence="1" id="KW-0479">Metal-binding</keyword>
<organism evidence="7 10">
    <name type="scientific">Didymodactylos carnosus</name>
    <dbReference type="NCBI Taxonomy" id="1234261"/>
    <lineage>
        <taxon>Eukaryota</taxon>
        <taxon>Metazoa</taxon>
        <taxon>Spiralia</taxon>
        <taxon>Gnathifera</taxon>
        <taxon>Rotifera</taxon>
        <taxon>Eurotatoria</taxon>
        <taxon>Bdelloidea</taxon>
        <taxon>Philodinida</taxon>
        <taxon>Philodinidae</taxon>
        <taxon>Didymodactylos</taxon>
    </lineage>
</organism>
<dbReference type="Proteomes" id="UP000681722">
    <property type="component" value="Unassembled WGS sequence"/>
</dbReference>
<dbReference type="SUPFAM" id="SSF57850">
    <property type="entry name" value="RING/U-box"/>
    <property type="match status" value="1"/>
</dbReference>
<accession>A0A815Y2X9</accession>
<evidence type="ECO:0000256" key="2">
    <source>
        <dbReference type="ARBA" id="ARBA00022771"/>
    </source>
</evidence>
<dbReference type="Gene3D" id="3.30.40.10">
    <property type="entry name" value="Zinc/RING finger domain, C3HC4 (zinc finger)"/>
    <property type="match status" value="1"/>
</dbReference>
<dbReference type="PROSITE" id="PS50089">
    <property type="entry name" value="ZF_RING_2"/>
    <property type="match status" value="1"/>
</dbReference>
<dbReference type="InterPro" id="IPR013083">
    <property type="entry name" value="Znf_RING/FYVE/PHD"/>
</dbReference>
<evidence type="ECO:0000313" key="7">
    <source>
        <dbReference type="EMBL" id="CAF1564668.1"/>
    </source>
</evidence>
<gene>
    <name evidence="7" type="ORF">GPM918_LOCUS39997</name>
    <name evidence="6" type="ORF">OVA965_LOCUS12932</name>
    <name evidence="9" type="ORF">SRO942_LOCUS40909</name>
    <name evidence="8" type="ORF">TMI583_LOCUS12935</name>
</gene>
<evidence type="ECO:0000256" key="1">
    <source>
        <dbReference type="ARBA" id="ARBA00022723"/>
    </source>
</evidence>
<dbReference type="EMBL" id="CAJOBA010005301">
    <property type="protein sequence ID" value="CAF3739297.1"/>
    <property type="molecule type" value="Genomic_DNA"/>
</dbReference>
<keyword evidence="10" id="KW-1185">Reference proteome</keyword>
<reference evidence="7" key="1">
    <citation type="submission" date="2021-02" db="EMBL/GenBank/DDBJ databases">
        <authorList>
            <person name="Nowell W R."/>
        </authorList>
    </citation>
    <scope>NUCLEOTIDE SEQUENCE</scope>
</reference>
<dbReference type="GO" id="GO:0008270">
    <property type="term" value="F:zinc ion binding"/>
    <property type="evidence" value="ECO:0007669"/>
    <property type="project" value="UniProtKB-KW"/>
</dbReference>
<sequence>MTLEKCIKANKEHQKIVNILGKVKNVIFGDLDTSKKYTSTNKNDPPPPPQVIEWLEGEQHRQRSAFMKQMLAQIDGTDNQILELDKNWVEYYWAKFTALLGYCIEKLFQKPNELSKLYKLAAGLKKSIPVTIYYEACSICLDLIIEVVDQDPRACITKCGHIFHYDCLKRAFEQQKRCPNCRRDLRSLPEKATAKVIGLKEVQNPLKANVS</sequence>
<feature type="domain" description="RING-type" evidence="5">
    <location>
        <begin position="137"/>
        <end position="182"/>
    </location>
</feature>
<proteinExistence type="predicted"/>
<evidence type="ECO:0000313" key="10">
    <source>
        <dbReference type="Proteomes" id="UP000663829"/>
    </source>
</evidence>
<keyword evidence="2 4" id="KW-0863">Zinc-finger</keyword>
<evidence type="ECO:0000256" key="4">
    <source>
        <dbReference type="PROSITE-ProRule" id="PRU00175"/>
    </source>
</evidence>
<dbReference type="SMART" id="SM00184">
    <property type="entry name" value="RING"/>
    <property type="match status" value="1"/>
</dbReference>
<dbReference type="Pfam" id="PF13639">
    <property type="entry name" value="zf-RING_2"/>
    <property type="match status" value="1"/>
</dbReference>
<dbReference type="EMBL" id="CAJNOQ010028857">
    <property type="protein sequence ID" value="CAF1564668.1"/>
    <property type="molecule type" value="Genomic_DNA"/>
</dbReference>
<dbReference type="EMBL" id="CAJOBC010094638">
    <property type="protein sequence ID" value="CAF4426631.1"/>
    <property type="molecule type" value="Genomic_DNA"/>
</dbReference>
<dbReference type="Proteomes" id="UP000663829">
    <property type="component" value="Unassembled WGS sequence"/>
</dbReference>
<evidence type="ECO:0000313" key="6">
    <source>
        <dbReference type="EMBL" id="CAF0967630.1"/>
    </source>
</evidence>
<evidence type="ECO:0000256" key="3">
    <source>
        <dbReference type="ARBA" id="ARBA00022833"/>
    </source>
</evidence>
<dbReference type="GO" id="GO:0061630">
    <property type="term" value="F:ubiquitin protein ligase activity"/>
    <property type="evidence" value="ECO:0007669"/>
    <property type="project" value="TreeGrafter"/>
</dbReference>
<dbReference type="GO" id="GO:0043161">
    <property type="term" value="P:proteasome-mediated ubiquitin-dependent protein catabolic process"/>
    <property type="evidence" value="ECO:0007669"/>
    <property type="project" value="TreeGrafter"/>
</dbReference>